<reference evidence="2 3" key="1">
    <citation type="submission" date="2014-07" db="EMBL/GenBank/DDBJ databases">
        <title>Genome of Chryseobacterium soli DSM 19298.</title>
        <authorList>
            <person name="Stropko S.J."/>
            <person name="Pipes S.E."/>
            <person name="Newman J."/>
        </authorList>
    </citation>
    <scope>NUCLEOTIDE SEQUENCE [LARGE SCALE GENOMIC DNA]</scope>
    <source>
        <strain evidence="2 3">DSM 19298</strain>
    </source>
</reference>
<dbReference type="SUPFAM" id="SSF54427">
    <property type="entry name" value="NTF2-like"/>
    <property type="match status" value="1"/>
</dbReference>
<dbReference type="InterPro" id="IPR032710">
    <property type="entry name" value="NTF2-like_dom_sf"/>
</dbReference>
<dbReference type="InterPro" id="IPR037401">
    <property type="entry name" value="SnoaL-like"/>
</dbReference>
<feature type="domain" description="SnoaL-like" evidence="1">
    <location>
        <begin position="8"/>
        <end position="139"/>
    </location>
</feature>
<proteinExistence type="predicted"/>
<keyword evidence="3" id="KW-1185">Reference proteome</keyword>
<evidence type="ECO:0000313" key="2">
    <source>
        <dbReference type="EMBL" id="KFF11028.1"/>
    </source>
</evidence>
<comment type="caution">
    <text evidence="2">The sequence shown here is derived from an EMBL/GenBank/DDBJ whole genome shotgun (WGS) entry which is preliminary data.</text>
</comment>
<dbReference type="RefSeq" id="WP_051882165.1">
    <property type="nucleotide sequence ID" value="NZ_JPRH01000008.1"/>
</dbReference>
<sequence length="148" mass="17372">MNYEQKIQEAEDRLAIRELIDRYAYCADSRDATGQMALFTEDTNFEVYYDPKSETPSQVITNNKDLLPVFDNLNTYKSTMHFNGQSTVKLTGDKATGITYCMAHHLTMEDDKQKLMIAAIRYHDIFVKQNDKWLFAERKLLVDWIENR</sequence>
<gene>
    <name evidence="2" type="ORF">IW15_17850</name>
</gene>
<dbReference type="Pfam" id="PF13577">
    <property type="entry name" value="SnoaL_4"/>
    <property type="match status" value="1"/>
</dbReference>
<protein>
    <recommendedName>
        <fullName evidence="1">SnoaL-like domain-containing protein</fullName>
    </recommendedName>
</protein>
<dbReference type="STRING" id="445961.IW15_17850"/>
<organism evidence="2 3">
    <name type="scientific">Chryseobacterium soli</name>
    <dbReference type="NCBI Taxonomy" id="445961"/>
    <lineage>
        <taxon>Bacteria</taxon>
        <taxon>Pseudomonadati</taxon>
        <taxon>Bacteroidota</taxon>
        <taxon>Flavobacteriia</taxon>
        <taxon>Flavobacteriales</taxon>
        <taxon>Weeksellaceae</taxon>
        <taxon>Chryseobacterium group</taxon>
        <taxon>Chryseobacterium</taxon>
    </lineage>
</organism>
<accession>A0A086A2W4</accession>
<dbReference type="OrthoDB" id="2084678at2"/>
<name>A0A086A2W4_9FLAO</name>
<dbReference type="eggNOG" id="COG0702">
    <property type="taxonomic scope" value="Bacteria"/>
</dbReference>
<dbReference type="Gene3D" id="3.10.450.50">
    <property type="match status" value="1"/>
</dbReference>
<evidence type="ECO:0000259" key="1">
    <source>
        <dbReference type="Pfam" id="PF13577"/>
    </source>
</evidence>
<dbReference type="Proteomes" id="UP000028705">
    <property type="component" value="Unassembled WGS sequence"/>
</dbReference>
<evidence type="ECO:0000313" key="3">
    <source>
        <dbReference type="Proteomes" id="UP000028705"/>
    </source>
</evidence>
<dbReference type="AlphaFoldDB" id="A0A086A2W4"/>
<dbReference type="EMBL" id="JPRH01000008">
    <property type="protein sequence ID" value="KFF11028.1"/>
    <property type="molecule type" value="Genomic_DNA"/>
</dbReference>